<evidence type="ECO:0000256" key="4">
    <source>
        <dbReference type="ARBA" id="ARBA00022692"/>
    </source>
</evidence>
<evidence type="ECO:0000313" key="10">
    <source>
        <dbReference type="Proteomes" id="UP000322876"/>
    </source>
</evidence>
<evidence type="ECO:0000256" key="3">
    <source>
        <dbReference type="ARBA" id="ARBA00022475"/>
    </source>
</evidence>
<dbReference type="AlphaFoldDB" id="A0A5A8EZN1"/>
<keyword evidence="3" id="KW-1003">Cell membrane</keyword>
<name>A0A5A8EZN1_9BACT</name>
<dbReference type="GO" id="GO:0005886">
    <property type="term" value="C:plasma membrane"/>
    <property type="evidence" value="ECO:0007669"/>
    <property type="project" value="UniProtKB-SubCell"/>
</dbReference>
<dbReference type="Pfam" id="PF02535">
    <property type="entry name" value="Zip"/>
    <property type="match status" value="1"/>
</dbReference>
<evidence type="ECO:0000256" key="6">
    <source>
        <dbReference type="ARBA" id="ARBA00022989"/>
    </source>
</evidence>
<organism evidence="9 10">
    <name type="scientific">Deferribacter autotrophicus</name>
    <dbReference type="NCBI Taxonomy" id="500465"/>
    <lineage>
        <taxon>Bacteria</taxon>
        <taxon>Pseudomonadati</taxon>
        <taxon>Deferribacterota</taxon>
        <taxon>Deferribacteres</taxon>
        <taxon>Deferribacterales</taxon>
        <taxon>Deferribacteraceae</taxon>
        <taxon>Deferribacter</taxon>
    </lineage>
</organism>
<evidence type="ECO:0000256" key="2">
    <source>
        <dbReference type="ARBA" id="ARBA00006939"/>
    </source>
</evidence>
<feature type="transmembrane region" description="Helical" evidence="8">
    <location>
        <begin position="224"/>
        <end position="242"/>
    </location>
</feature>
<keyword evidence="7 8" id="KW-0472">Membrane</keyword>
<dbReference type="InterPro" id="IPR003689">
    <property type="entry name" value="ZIP"/>
</dbReference>
<gene>
    <name evidence="9" type="ORF">FHQ18_11890</name>
</gene>
<keyword evidence="6 8" id="KW-1133">Transmembrane helix</keyword>
<accession>A0A5A8EZN1</accession>
<feature type="transmembrane region" description="Helical" evidence="8">
    <location>
        <begin position="195"/>
        <end position="212"/>
    </location>
</feature>
<dbReference type="OrthoDB" id="9787346at2"/>
<keyword evidence="4 8" id="KW-0812">Transmembrane</keyword>
<keyword evidence="5" id="KW-0862">Zinc</keyword>
<comment type="subcellular location">
    <subcellularLocation>
        <location evidence="1">Cell membrane</location>
        <topology evidence="1">Multi-pass membrane protein</topology>
    </subcellularLocation>
</comment>
<feature type="transmembrane region" description="Helical" evidence="8">
    <location>
        <begin position="35"/>
        <end position="56"/>
    </location>
</feature>
<proteinExistence type="inferred from homology"/>
<evidence type="ECO:0000256" key="7">
    <source>
        <dbReference type="ARBA" id="ARBA00023136"/>
    </source>
</evidence>
<comment type="caution">
    <text evidence="9">The sequence shown here is derived from an EMBL/GenBank/DDBJ whole genome shotgun (WGS) entry which is preliminary data.</text>
</comment>
<feature type="transmembrane region" description="Helical" evidence="8">
    <location>
        <begin position="6"/>
        <end position="28"/>
    </location>
</feature>
<dbReference type="GO" id="GO:0005385">
    <property type="term" value="F:zinc ion transmembrane transporter activity"/>
    <property type="evidence" value="ECO:0007669"/>
    <property type="project" value="TreeGrafter"/>
</dbReference>
<feature type="transmembrane region" description="Helical" evidence="8">
    <location>
        <begin position="164"/>
        <end position="189"/>
    </location>
</feature>
<dbReference type="PANTHER" id="PTHR11040">
    <property type="entry name" value="ZINC/IRON TRANSPORTER"/>
    <property type="match status" value="1"/>
</dbReference>
<dbReference type="RefSeq" id="WP_149267404.1">
    <property type="nucleotide sequence ID" value="NZ_VFJB01000010.1"/>
</dbReference>
<dbReference type="Proteomes" id="UP000322876">
    <property type="component" value="Unassembled WGS sequence"/>
</dbReference>
<evidence type="ECO:0000256" key="8">
    <source>
        <dbReference type="SAM" id="Phobius"/>
    </source>
</evidence>
<feature type="transmembrane region" description="Helical" evidence="8">
    <location>
        <begin position="105"/>
        <end position="129"/>
    </location>
</feature>
<evidence type="ECO:0000256" key="1">
    <source>
        <dbReference type="ARBA" id="ARBA00004651"/>
    </source>
</evidence>
<evidence type="ECO:0000256" key="5">
    <source>
        <dbReference type="ARBA" id="ARBA00022833"/>
    </source>
</evidence>
<sequence>MNAIFYGFLGSFIAGLATTLGALPLFIIKNPSRAALDFMLGISAGIMLAATIFSLLIPAMDIGGITITVIGFLAGAIFLNYMEKFIPHYHVEKGYEGPPSRMRKIWLFVLAITLHNFPEGLAVGVSFGGNQIQNGISLTIAIGLQNIPEGLAVAAALISEGKSIWYATTITFLSGIVEPIGGLLGAGIVSIMLPLYPFFLSFAAGAMFFVISDEIIPETHKGGYERLATFGIIAGFVVMLILDNALG</sequence>
<evidence type="ECO:0000313" key="9">
    <source>
        <dbReference type="EMBL" id="KAA0256824.1"/>
    </source>
</evidence>
<dbReference type="PANTHER" id="PTHR11040:SF211">
    <property type="entry name" value="ZINC TRANSPORTER ZIP11"/>
    <property type="match status" value="1"/>
</dbReference>
<dbReference type="EMBL" id="VFJB01000010">
    <property type="protein sequence ID" value="KAA0256824.1"/>
    <property type="molecule type" value="Genomic_DNA"/>
</dbReference>
<reference evidence="9 10" key="1">
    <citation type="submission" date="2019-06" db="EMBL/GenBank/DDBJ databases">
        <title>Genomic insights into carbon and energy metabolism of Deferribacter autotrophicus revealed new metabolic traits in the phylum Deferribacteres.</title>
        <authorList>
            <person name="Slobodkin A.I."/>
            <person name="Slobodkina G.B."/>
            <person name="Allioux M."/>
            <person name="Alain K."/>
            <person name="Jebbar M."/>
            <person name="Shadrin V."/>
            <person name="Kublanov I.V."/>
            <person name="Toshchakov S.V."/>
            <person name="Bonch-Osmolovskaya E.A."/>
        </authorList>
    </citation>
    <scope>NUCLEOTIDE SEQUENCE [LARGE SCALE GENOMIC DNA]</scope>
    <source>
        <strain evidence="9 10">SL50</strain>
    </source>
</reference>
<keyword evidence="10" id="KW-1185">Reference proteome</keyword>
<protein>
    <submittedName>
        <fullName evidence="9">ZIP family metal transporter</fullName>
    </submittedName>
</protein>
<feature type="transmembrane region" description="Helical" evidence="8">
    <location>
        <begin position="62"/>
        <end position="81"/>
    </location>
</feature>
<comment type="similarity">
    <text evidence="2">Belongs to the ZIP transporter (TC 2.A.5) family.</text>
</comment>